<sequence>MRFKIIRPILFVAIGSAVLMACQSPSVKDKIENDEVIGFRSDDEAMNAAIAKAKNSLDLFVQAFQKPKEGYEGFALKLAYHTPDQSLEHIWIGNLTYINNQFTGVVHNSPVSTKEVALGDTVLIDKQKISDWMYLDKGILRGGYTIRAMRDQLSEPEKEEFNKSIDFTIED</sequence>
<dbReference type="EMBL" id="QCXX01000001">
    <property type="protein sequence ID" value="PUV26310.1"/>
    <property type="molecule type" value="Genomic_DNA"/>
</dbReference>
<evidence type="ECO:0000256" key="1">
    <source>
        <dbReference type="SAM" id="SignalP"/>
    </source>
</evidence>
<feature type="signal peptide" evidence="1">
    <location>
        <begin position="1"/>
        <end position="21"/>
    </location>
</feature>
<evidence type="ECO:0000259" key="2">
    <source>
        <dbReference type="Pfam" id="PF10077"/>
    </source>
</evidence>
<feature type="domain" description="DUF2314" evidence="2">
    <location>
        <begin position="43"/>
        <end position="165"/>
    </location>
</feature>
<dbReference type="PROSITE" id="PS51257">
    <property type="entry name" value="PROKAR_LIPOPROTEIN"/>
    <property type="match status" value="1"/>
</dbReference>
<evidence type="ECO:0000313" key="3">
    <source>
        <dbReference type="EMBL" id="PUV26310.1"/>
    </source>
</evidence>
<gene>
    <name evidence="3" type="ORF">DCO56_04990</name>
</gene>
<keyword evidence="1" id="KW-0732">Signal</keyword>
<organism evidence="3 4">
    <name type="scientific">Sphingobacterium athyrii</name>
    <dbReference type="NCBI Taxonomy" id="2152717"/>
    <lineage>
        <taxon>Bacteria</taxon>
        <taxon>Pseudomonadati</taxon>
        <taxon>Bacteroidota</taxon>
        <taxon>Sphingobacteriia</taxon>
        <taxon>Sphingobacteriales</taxon>
        <taxon>Sphingobacteriaceae</taxon>
        <taxon>Sphingobacterium</taxon>
    </lineage>
</organism>
<dbReference type="Pfam" id="PF10077">
    <property type="entry name" value="DUF2314"/>
    <property type="match status" value="1"/>
</dbReference>
<dbReference type="RefSeq" id="WP_108632599.1">
    <property type="nucleotide sequence ID" value="NZ_QCXX01000001.1"/>
</dbReference>
<dbReference type="OrthoDB" id="884440at2"/>
<accession>A0A363NZZ6</accession>
<proteinExistence type="predicted"/>
<reference evidence="3 4" key="1">
    <citation type="submission" date="2018-04" db="EMBL/GenBank/DDBJ databases">
        <title>Sphingobacterium sp. M46 Genome.</title>
        <authorList>
            <person name="Cheng J."/>
            <person name="Li Y."/>
        </authorList>
    </citation>
    <scope>NUCLEOTIDE SEQUENCE [LARGE SCALE GENOMIC DNA]</scope>
    <source>
        <strain evidence="3 4">M46</strain>
    </source>
</reference>
<keyword evidence="4" id="KW-1185">Reference proteome</keyword>
<name>A0A363NZZ6_9SPHI</name>
<comment type="caution">
    <text evidence="3">The sequence shown here is derived from an EMBL/GenBank/DDBJ whole genome shotgun (WGS) entry which is preliminary data.</text>
</comment>
<protein>
    <recommendedName>
        <fullName evidence="2">DUF2314 domain-containing protein</fullName>
    </recommendedName>
</protein>
<dbReference type="Proteomes" id="UP000250831">
    <property type="component" value="Unassembled WGS sequence"/>
</dbReference>
<feature type="chain" id="PRO_5016984010" description="DUF2314 domain-containing protein" evidence="1">
    <location>
        <begin position="22"/>
        <end position="171"/>
    </location>
</feature>
<dbReference type="InterPro" id="IPR018756">
    <property type="entry name" value="DUF2314"/>
</dbReference>
<evidence type="ECO:0000313" key="4">
    <source>
        <dbReference type="Proteomes" id="UP000250831"/>
    </source>
</evidence>
<dbReference type="AlphaFoldDB" id="A0A363NZZ6"/>